<dbReference type="EMBL" id="BEXD01000263">
    <property type="protein sequence ID" value="GBB85908.1"/>
    <property type="molecule type" value="Genomic_DNA"/>
</dbReference>
<keyword evidence="2" id="KW-1185">Reference proteome</keyword>
<evidence type="ECO:0000313" key="1">
    <source>
        <dbReference type="EMBL" id="GBB85908.1"/>
    </source>
</evidence>
<dbReference type="Proteomes" id="UP000247702">
    <property type="component" value="Unassembled WGS sequence"/>
</dbReference>
<organism evidence="1 2">
    <name type="scientific">Rhizophagus clarus</name>
    <dbReference type="NCBI Taxonomy" id="94130"/>
    <lineage>
        <taxon>Eukaryota</taxon>
        <taxon>Fungi</taxon>
        <taxon>Fungi incertae sedis</taxon>
        <taxon>Mucoromycota</taxon>
        <taxon>Glomeromycotina</taxon>
        <taxon>Glomeromycetes</taxon>
        <taxon>Glomerales</taxon>
        <taxon>Glomeraceae</taxon>
        <taxon>Rhizophagus</taxon>
    </lineage>
</organism>
<name>A0A2Z6QZ48_9GLOM</name>
<dbReference type="AlphaFoldDB" id="A0A2Z6QZ48"/>
<reference evidence="1 2" key="1">
    <citation type="submission" date="2017-11" db="EMBL/GenBank/DDBJ databases">
        <title>The genome of Rhizophagus clarus HR1 reveals common genetic basis of auxotrophy among arbuscular mycorrhizal fungi.</title>
        <authorList>
            <person name="Kobayashi Y."/>
        </authorList>
    </citation>
    <scope>NUCLEOTIDE SEQUENCE [LARGE SCALE GENOMIC DNA]</scope>
    <source>
        <strain evidence="1 2">HR1</strain>
    </source>
</reference>
<gene>
    <name evidence="1" type="ORF">RclHR1_12340012</name>
</gene>
<sequence length="276" mass="31699">MENRYRSIISLKAIKALNTLQEAFLDYTREEIDQNIRVLKSKLSSPLTESDASLYDSIKKNLESIESDLTWRDPEEPHERMKCELPREIIFKCVEFTNNFHRGQTSNNFRNAIHDKTWKETGLELEKRTEQILSIFAEIWNNPASTTSESRSKQSEGTYVTNIIVPLLRATLEDLPSRYICLSTAERQSLASKARKNAGADKKRMEKKPELPDVMVLDQYVDKIIELIYVECSRIVCSATKKANDEVKLWRETLDGASFVNIACRPTSNQFGIVGI</sequence>
<proteinExistence type="predicted"/>
<evidence type="ECO:0000313" key="2">
    <source>
        <dbReference type="Proteomes" id="UP000247702"/>
    </source>
</evidence>
<comment type="caution">
    <text evidence="1">The sequence shown here is derived from an EMBL/GenBank/DDBJ whole genome shotgun (WGS) entry which is preliminary data.</text>
</comment>
<protein>
    <submittedName>
        <fullName evidence="1">Uncharacterized protein</fullName>
    </submittedName>
</protein>
<accession>A0A2Z6QZ48</accession>